<evidence type="ECO:0000256" key="1">
    <source>
        <dbReference type="ARBA" id="ARBA00001946"/>
    </source>
</evidence>
<comment type="catalytic activity">
    <reaction evidence="14">
        <text>N(6)-[(R)-lipoyl]-L-lysyl-[protein] + 2-oxoglutarate + H(+) = N(6)-[(R)-S(8)-succinyldihydrolipoyl]-L-lysyl-[protein] + CO2</text>
        <dbReference type="Rhea" id="RHEA:12188"/>
        <dbReference type="Rhea" id="RHEA-COMP:10474"/>
        <dbReference type="Rhea" id="RHEA-COMP:20092"/>
        <dbReference type="ChEBI" id="CHEBI:15378"/>
        <dbReference type="ChEBI" id="CHEBI:16526"/>
        <dbReference type="ChEBI" id="CHEBI:16810"/>
        <dbReference type="ChEBI" id="CHEBI:83099"/>
        <dbReference type="ChEBI" id="CHEBI:83120"/>
        <dbReference type="EC" id="1.2.4.2"/>
    </reaction>
    <physiologicalReaction direction="left-to-right" evidence="14">
        <dbReference type="Rhea" id="RHEA:12189"/>
    </physiologicalReaction>
</comment>
<dbReference type="SUPFAM" id="SSF52518">
    <property type="entry name" value="Thiamin diphosphate-binding fold (THDP-binding)"/>
    <property type="match status" value="3"/>
</dbReference>
<dbReference type="InterPro" id="IPR032106">
    <property type="entry name" value="2-oxogl_dehyd_N"/>
</dbReference>
<evidence type="ECO:0000256" key="2">
    <source>
        <dbReference type="ARBA" id="ARBA00001964"/>
    </source>
</evidence>
<dbReference type="Gene3D" id="3.40.50.12470">
    <property type="match status" value="2"/>
</dbReference>
<dbReference type="PIRSF" id="PIRSF000157">
    <property type="entry name" value="Oxoglu_dh_E1"/>
    <property type="match status" value="1"/>
</dbReference>
<evidence type="ECO:0000256" key="10">
    <source>
        <dbReference type="ARBA" id="ARBA00023002"/>
    </source>
</evidence>
<dbReference type="FunFam" id="3.40.50.970:FF:000002">
    <property type="entry name" value="2-oxoglutarate dehydrogenase, E1 component"/>
    <property type="match status" value="1"/>
</dbReference>
<dbReference type="Gene3D" id="3.40.50.970">
    <property type="match status" value="1"/>
</dbReference>
<name>A0A803V1N8_FICAL</name>
<evidence type="ECO:0000256" key="13">
    <source>
        <dbReference type="ARBA" id="ARBA00023152"/>
    </source>
</evidence>
<feature type="domain" description="Transketolase-like pyrimidine-binding" evidence="15">
    <location>
        <begin position="640"/>
        <end position="895"/>
    </location>
</feature>
<dbReference type="CDD" id="cd02016">
    <property type="entry name" value="TPP_E1_OGDC_like"/>
    <property type="match status" value="1"/>
</dbReference>
<dbReference type="Pfam" id="PF02779">
    <property type="entry name" value="Transket_pyr"/>
    <property type="match status" value="2"/>
</dbReference>
<gene>
    <name evidence="16" type="primary">OGDHL</name>
</gene>
<dbReference type="GO" id="GO:0005759">
    <property type="term" value="C:mitochondrial matrix"/>
    <property type="evidence" value="ECO:0007669"/>
    <property type="project" value="Ensembl"/>
</dbReference>
<dbReference type="GO" id="GO:0045252">
    <property type="term" value="C:oxoglutarate dehydrogenase complex"/>
    <property type="evidence" value="ECO:0007669"/>
    <property type="project" value="TreeGrafter"/>
</dbReference>
<dbReference type="EC" id="1.2.4.2" evidence="5"/>
<dbReference type="Pfam" id="PF00676">
    <property type="entry name" value="E1_dh"/>
    <property type="match status" value="1"/>
</dbReference>
<dbReference type="InterPro" id="IPR001017">
    <property type="entry name" value="DH_E1"/>
</dbReference>
<dbReference type="Pfam" id="PF16870">
    <property type="entry name" value="OxoGdeHyase_C"/>
    <property type="match status" value="1"/>
</dbReference>
<dbReference type="AlphaFoldDB" id="A0A803V1N8"/>
<evidence type="ECO:0000256" key="5">
    <source>
        <dbReference type="ARBA" id="ARBA00012280"/>
    </source>
</evidence>
<accession>A0A803V1N8</accession>
<dbReference type="InterPro" id="IPR011603">
    <property type="entry name" value="2oxoglutarate_DH_E1"/>
</dbReference>
<comment type="cofactor">
    <cofactor evidence="2">
        <name>thiamine diphosphate</name>
        <dbReference type="ChEBI" id="CHEBI:58937"/>
    </cofactor>
</comment>
<keyword evidence="13" id="KW-0324">Glycolysis</keyword>
<comment type="subcellular location">
    <subcellularLocation>
        <location evidence="3">Mitochondrion</location>
    </subcellularLocation>
</comment>
<keyword evidence="12" id="KW-0496">Mitochondrion</keyword>
<evidence type="ECO:0000256" key="11">
    <source>
        <dbReference type="ARBA" id="ARBA00023052"/>
    </source>
</evidence>
<dbReference type="FunFam" id="3.40.50.11610:FF:000003">
    <property type="entry name" value="2-oxoglutarate dehydrogenase, isoform X4"/>
    <property type="match status" value="1"/>
</dbReference>
<evidence type="ECO:0000313" key="17">
    <source>
        <dbReference type="Proteomes" id="UP000016665"/>
    </source>
</evidence>
<keyword evidence="9" id="KW-0809">Transit peptide</keyword>
<organism evidence="16 17">
    <name type="scientific">Ficedula albicollis</name>
    <name type="common">Collared flycatcher</name>
    <name type="synonym">Muscicapa albicollis</name>
    <dbReference type="NCBI Taxonomy" id="59894"/>
    <lineage>
        <taxon>Eukaryota</taxon>
        <taxon>Metazoa</taxon>
        <taxon>Chordata</taxon>
        <taxon>Craniata</taxon>
        <taxon>Vertebrata</taxon>
        <taxon>Euteleostomi</taxon>
        <taxon>Archelosauria</taxon>
        <taxon>Archosauria</taxon>
        <taxon>Dinosauria</taxon>
        <taxon>Saurischia</taxon>
        <taxon>Theropoda</taxon>
        <taxon>Coelurosauria</taxon>
        <taxon>Aves</taxon>
        <taxon>Neognathae</taxon>
        <taxon>Neoaves</taxon>
        <taxon>Telluraves</taxon>
        <taxon>Australaves</taxon>
        <taxon>Passeriformes</taxon>
        <taxon>Muscicapidae</taxon>
        <taxon>Ficedula</taxon>
    </lineage>
</organism>
<dbReference type="Gene3D" id="1.10.287.1150">
    <property type="entry name" value="TPP helical domain"/>
    <property type="match status" value="1"/>
</dbReference>
<dbReference type="Proteomes" id="UP000016665">
    <property type="component" value="Chromosome 6"/>
</dbReference>
<sequence length="1066" mass="121323">MSHLKLFAAVLKSHGIKLLEKQDIARRAFLHGQRYFSSGTSEPFLSGSNSNYVEEMYYAWLENPKSVHKSWDVFFRSANAGPAAHLPAQQEGKASFLQSHGLAPTPGKAEKLVEDHLAVQSLIRAYQIRGHHVAQLDPLGILDADLDSFIPSDLITTIDKLGFYGLHESDLDKVFQLPTTTFIGGNENSLSLREIIKRLEHTYCQHIGLEFMFINDVEQCQWIRQKFETPGIMKFSNEDKRTLLARLVRSMRFEDFLARKWSSEKRFGLEGCEVMIPALKTIIDKSSEMGIEYVIMGMPHRGRLNVLANVIRKELEQIFCQFDPKLEAADEGSGDVKYHLGMYHERINRKTNKKITLSLMANPSHLEAVDPVVQGKTKAEQFYRGDTAGKKVMSILLHGDAAFAGQGVVYETFHLSDLPSYTTNGTIHVVVNNQIGFTTDPRMARSSPYPTDVARVVNAPIFHVNADDPEAVMYVCNVAAEWRNTFNKDVVVDLVCYRRRGHNEMDEPMFTQPLMYKQIHKQVPVLKKYADKLIADGTVTLQEFEEEIAKYDRICEEAYTRSKDKKLLHIKHWLDSPWPGFFNADGEPKSMSCPPTGISEEMLTHIGNVASSVPVEDFKIHSGLSRILKARSEMTKDRLVDWALAEYMAFGSVLKEGIHVRLSGQDVERGTFSHRHHVLHDQEVDKRICVPMNHLWEQQAPYTVCNSSLSEYGVLVFFWPLMYHLPFDGSICWSHGWTAQRSIVQKPSDSKISCRGDGFELGFAMASPNALVCWEAQFGDFHNTAQCIIDQFISCGQAKWVRHNGIVLLLPHGMEGMGPEHSSARPERFLQMSNDDSDAYPEFTEQFEVSQLYECNWIVVNCSTPANYFHVLRRQILLPFRKPLIVLTPKSLLRHPEAKSSFDEMVSGTTFQRVIPENGPAAQAPHEVKRVIFCTGKVYYDLVKERKSQDLEKQVAITRLEQISPFPFDLLKEEVDKYPTADLVWCQEEHKNSGYYDYVKPRFRTIVNHTRPIWYETLNNCSVSWADLFAFKFGWGCFQVFMGKSGSSQINTSESGFLSVGGKNLD</sequence>
<dbReference type="PANTHER" id="PTHR23152:SF5">
    <property type="entry name" value="2-OXOGLUTARATE DEHYDROGENASE-LIKE, MITOCHONDRIAL"/>
    <property type="match status" value="1"/>
</dbReference>
<dbReference type="SMART" id="SM00861">
    <property type="entry name" value="Transket_pyr"/>
    <property type="match status" value="1"/>
</dbReference>
<evidence type="ECO:0000256" key="3">
    <source>
        <dbReference type="ARBA" id="ARBA00004173"/>
    </source>
</evidence>
<dbReference type="InterPro" id="IPR042179">
    <property type="entry name" value="KGD_C_sf"/>
</dbReference>
<dbReference type="Ensembl" id="ENSFALT00000037536.1">
    <property type="protein sequence ID" value="ENSFALP00000016644.1"/>
    <property type="gene ID" value="ENSFALG00000006758.2"/>
</dbReference>
<evidence type="ECO:0000256" key="14">
    <source>
        <dbReference type="ARBA" id="ARBA00051042"/>
    </source>
</evidence>
<evidence type="ECO:0000256" key="8">
    <source>
        <dbReference type="ARBA" id="ARBA00022842"/>
    </source>
</evidence>
<evidence type="ECO:0000256" key="7">
    <source>
        <dbReference type="ARBA" id="ARBA00022837"/>
    </source>
</evidence>
<comment type="cofactor">
    <cofactor evidence="1">
        <name>Mg(2+)</name>
        <dbReference type="ChEBI" id="CHEBI:18420"/>
    </cofactor>
</comment>
<evidence type="ECO:0000259" key="15">
    <source>
        <dbReference type="SMART" id="SM00861"/>
    </source>
</evidence>
<dbReference type="GO" id="GO:0030976">
    <property type="term" value="F:thiamine pyrophosphate binding"/>
    <property type="evidence" value="ECO:0007669"/>
    <property type="project" value="InterPro"/>
</dbReference>
<reference evidence="16 17" key="1">
    <citation type="journal article" date="2012" name="Nature">
        <title>The genomic landscape of species divergence in Ficedula flycatchers.</title>
        <authorList>
            <person name="Ellegren H."/>
            <person name="Smeds L."/>
            <person name="Burri R."/>
            <person name="Olason P.I."/>
            <person name="Backstrom N."/>
            <person name="Kawakami T."/>
            <person name="Kunstner A."/>
            <person name="Makinen H."/>
            <person name="Nadachowska-Brzyska K."/>
            <person name="Qvarnstrom A."/>
            <person name="Uebbing S."/>
            <person name="Wolf J.B."/>
        </authorList>
    </citation>
    <scope>NUCLEOTIDE SEQUENCE [LARGE SCALE GENOMIC DNA]</scope>
</reference>
<reference evidence="16" key="3">
    <citation type="submission" date="2025-09" db="UniProtKB">
        <authorList>
            <consortium name="Ensembl"/>
        </authorList>
    </citation>
    <scope>IDENTIFICATION</scope>
</reference>
<evidence type="ECO:0000256" key="4">
    <source>
        <dbReference type="ARBA" id="ARBA00006936"/>
    </source>
</evidence>
<dbReference type="GO" id="GO:0004591">
    <property type="term" value="F:oxoglutarate dehydrogenase (succinyl-transferring) activity"/>
    <property type="evidence" value="ECO:0007669"/>
    <property type="project" value="UniProtKB-EC"/>
</dbReference>
<dbReference type="InterPro" id="IPR031717">
    <property type="entry name" value="ODO-1/KGD_C"/>
</dbReference>
<evidence type="ECO:0000256" key="9">
    <source>
        <dbReference type="ARBA" id="ARBA00022946"/>
    </source>
</evidence>
<dbReference type="GO" id="GO:0046872">
    <property type="term" value="F:metal ion binding"/>
    <property type="evidence" value="ECO:0007669"/>
    <property type="project" value="UniProtKB-KW"/>
</dbReference>
<evidence type="ECO:0000256" key="6">
    <source>
        <dbReference type="ARBA" id="ARBA00022723"/>
    </source>
</evidence>
<dbReference type="GO" id="GO:0006096">
    <property type="term" value="P:glycolytic process"/>
    <property type="evidence" value="ECO:0007669"/>
    <property type="project" value="UniProtKB-KW"/>
</dbReference>
<keyword evidence="17" id="KW-1185">Reference proteome</keyword>
<dbReference type="FunFam" id="1.10.287.1150:FF:000001">
    <property type="entry name" value="2-oxoglutarate dehydrogenase, mitochondrial isoform X1"/>
    <property type="match status" value="1"/>
</dbReference>
<comment type="similarity">
    <text evidence="4">Belongs to the alpha-ketoglutarate dehydrogenase family.</text>
</comment>
<reference evidence="16" key="2">
    <citation type="submission" date="2025-08" db="UniProtKB">
        <authorList>
            <consortium name="Ensembl"/>
        </authorList>
    </citation>
    <scope>IDENTIFICATION</scope>
</reference>
<dbReference type="PANTHER" id="PTHR23152">
    <property type="entry name" value="2-OXOGLUTARATE DEHYDROGENASE"/>
    <property type="match status" value="1"/>
</dbReference>
<dbReference type="InterPro" id="IPR005475">
    <property type="entry name" value="Transketolase-like_Pyr-bd"/>
</dbReference>
<evidence type="ECO:0000313" key="16">
    <source>
        <dbReference type="Ensembl" id="ENSFALP00000016644.1"/>
    </source>
</evidence>
<keyword evidence="6" id="KW-0479">Metal-binding</keyword>
<dbReference type="Gene3D" id="3.40.50.11610">
    <property type="entry name" value="Multifunctional 2-oxoglutarate metabolism enzyme, C-terminal domain"/>
    <property type="match status" value="1"/>
</dbReference>
<keyword evidence="7" id="KW-0106">Calcium</keyword>
<dbReference type="GeneTree" id="ENSGT00950000183125"/>
<protein>
    <recommendedName>
        <fullName evidence="5">oxoglutarate dehydrogenase (succinyl-transferring)</fullName>
        <ecNumber evidence="5">1.2.4.2</ecNumber>
    </recommendedName>
</protein>
<proteinExistence type="inferred from homology"/>
<keyword evidence="10" id="KW-0560">Oxidoreductase</keyword>
<dbReference type="Pfam" id="PF16078">
    <property type="entry name" value="2-oxogl_dehyd_N"/>
    <property type="match status" value="1"/>
</dbReference>
<dbReference type="InterPro" id="IPR029061">
    <property type="entry name" value="THDP-binding"/>
</dbReference>
<keyword evidence="8" id="KW-0460">Magnesium</keyword>
<evidence type="ECO:0000256" key="12">
    <source>
        <dbReference type="ARBA" id="ARBA00023128"/>
    </source>
</evidence>
<dbReference type="GO" id="GO:0006099">
    <property type="term" value="P:tricarboxylic acid cycle"/>
    <property type="evidence" value="ECO:0007669"/>
    <property type="project" value="TreeGrafter"/>
</dbReference>
<keyword evidence="11" id="KW-0786">Thiamine pyrophosphate</keyword>